<dbReference type="InterPro" id="IPR036942">
    <property type="entry name" value="Beta-barrel_TonB_sf"/>
</dbReference>
<dbReference type="PROSITE" id="PS52016">
    <property type="entry name" value="TONB_DEPENDENT_REC_3"/>
    <property type="match status" value="1"/>
</dbReference>
<dbReference type="Pfam" id="PF07715">
    <property type="entry name" value="Plug"/>
    <property type="match status" value="1"/>
</dbReference>
<dbReference type="NCBIfam" id="TIGR04056">
    <property type="entry name" value="OMP_RagA_SusC"/>
    <property type="match status" value="1"/>
</dbReference>
<keyword evidence="5 11" id="KW-0812">Transmembrane</keyword>
<dbReference type="InterPro" id="IPR012910">
    <property type="entry name" value="Plug_dom"/>
</dbReference>
<evidence type="ECO:0000259" key="14">
    <source>
        <dbReference type="Pfam" id="PF07715"/>
    </source>
</evidence>
<dbReference type="InterPro" id="IPR039426">
    <property type="entry name" value="TonB-dep_rcpt-like"/>
</dbReference>
<evidence type="ECO:0000256" key="1">
    <source>
        <dbReference type="ARBA" id="ARBA00004571"/>
    </source>
</evidence>
<evidence type="ECO:0000256" key="10">
    <source>
        <dbReference type="ARBA" id="ARBA00023237"/>
    </source>
</evidence>
<evidence type="ECO:0000256" key="2">
    <source>
        <dbReference type="ARBA" id="ARBA00022448"/>
    </source>
</evidence>
<dbReference type="InterPro" id="IPR023997">
    <property type="entry name" value="TonB-dep_OMP_SusC/RagA_CS"/>
</dbReference>
<comment type="similarity">
    <text evidence="11 12">Belongs to the TonB-dependent receptor family.</text>
</comment>
<dbReference type="InterPro" id="IPR008969">
    <property type="entry name" value="CarboxyPept-like_regulatory"/>
</dbReference>
<gene>
    <name evidence="15" type="ORF">LV89_01484</name>
</gene>
<dbReference type="NCBIfam" id="TIGR04057">
    <property type="entry name" value="SusC_RagA_signa"/>
    <property type="match status" value="1"/>
</dbReference>
<keyword evidence="16" id="KW-1185">Reference proteome</keyword>
<dbReference type="Gene3D" id="2.60.40.1120">
    <property type="entry name" value="Carboxypeptidase-like, regulatory domain"/>
    <property type="match status" value="1"/>
</dbReference>
<dbReference type="GO" id="GO:0006826">
    <property type="term" value="P:iron ion transport"/>
    <property type="evidence" value="ECO:0007669"/>
    <property type="project" value="UniProtKB-KW"/>
</dbReference>
<name>A0A316ED71_9BACT</name>
<dbReference type="Gene3D" id="2.170.130.10">
    <property type="entry name" value="TonB-dependent receptor, plug domain"/>
    <property type="match status" value="1"/>
</dbReference>
<dbReference type="Proteomes" id="UP000245489">
    <property type="component" value="Unassembled WGS sequence"/>
</dbReference>
<dbReference type="Pfam" id="PF00593">
    <property type="entry name" value="TonB_dep_Rec_b-barrel"/>
    <property type="match status" value="1"/>
</dbReference>
<keyword evidence="4" id="KW-0410">Iron transport</keyword>
<evidence type="ECO:0000256" key="12">
    <source>
        <dbReference type="RuleBase" id="RU003357"/>
    </source>
</evidence>
<evidence type="ECO:0000256" key="9">
    <source>
        <dbReference type="ARBA" id="ARBA00023136"/>
    </source>
</evidence>
<evidence type="ECO:0000313" key="15">
    <source>
        <dbReference type="EMBL" id="PWK27593.1"/>
    </source>
</evidence>
<sequence>MFVANIANLIRNNCKVPVNPNFPFMKKNRLIKSSQRLLWLALLGGLTINNYAHANVSKNDTPHSKLTKASKITGNVISGKDSSPVIGASVVIKESPNVGTSTDVNGNFSLFIPDNLATRNITLVVSSVGYEKFEVAITAGQSSVVVTLKESMQQLGEVVVTALGVKKDKRALAYSVSEINGSDFTQARENNVANGLTGKIAGVNATGLSTGPGGSSRVVIRGNGSLTGNSQPLYVINGMPIDNSVPGGSSTPNGFGTKGGTDRGDGISAINPDDIESMTVLKGGAAAALYGSRGANGVILITTKKGKGQKGIGVEYNSTYTMENVSVFPDFQYEYGQGDGGVKPTTLAQAQATGRRSFGSKIDGSTDYVAADGKNHPYVAQKDNLKNFYQTGTTFTNSLAFSGGNESILYRLSLADLDAKSVLPSNTYNRKTANLNISAKLSDKLRAEAVVQYNLEQGNNRPVAGDALGNPNWMAYEVANTVDVRWLNPGHDANGNEIFWNDAGIVTNGYFFINKFKQTDTKDRFIGQASISYDLLKNLTLKATTTRDVYNYNFTSIMPTGGQYIPQGQYDGIKSDVSETNSMITAAYNTKFGGAIGLSALAGANTRQFKNNQFDFYGQEYTIPYFYSFSNLATSSATPSTSNIKTNSVFGSADIDYKGIWFLTLTGRQDWFSTLSPKNNNVFYPSVGTSLIVSDIVTMPRAFDQVKLRGSWAQVGGGGPDPYTINLAYSNVPSASSVPLQNVSSASITNAELKPFTSTTFELGLSTRMFGGRLNLDVALYDKKSSNDIVSVPISGASGYTSAILNSGQLSNKGVELLIEGTPVKTANFSWNTSFNFAYNKSEVLKLADGINTFSIGNSANGNAFINNQVGMPFGGIYGYRKKTDAAGNIIYDTNSNLPLQTDNNQFLGNGVPPYTMGLTNTFKYKNFSFDMLIDGKFGSSIFSVMEVYATRLGLLKSTLPGRENGLALTGVTAKGDAYSYTVPVANLRSAYYNSLNRYTELFVHDASFVKLRQIIISYRLPAGFLKSLGVQSASVSLVGRNLLILYKQTDNFDPEQSLTNGAAQGIESIGLPRTRSYGINLNLKF</sequence>
<dbReference type="PANTHER" id="PTHR32552:SF81">
    <property type="entry name" value="TONB-DEPENDENT OUTER MEMBRANE RECEPTOR"/>
    <property type="match status" value="1"/>
</dbReference>
<protein>
    <submittedName>
        <fullName evidence="15">TonB-linked SusC/RagA family outer membrane protein</fullName>
    </submittedName>
</protein>
<evidence type="ECO:0000256" key="4">
    <source>
        <dbReference type="ARBA" id="ARBA00022496"/>
    </source>
</evidence>
<evidence type="ECO:0000256" key="6">
    <source>
        <dbReference type="ARBA" id="ARBA00023004"/>
    </source>
</evidence>
<feature type="domain" description="TonB-dependent receptor plug" evidence="14">
    <location>
        <begin position="169"/>
        <end position="298"/>
    </location>
</feature>
<dbReference type="InterPro" id="IPR000531">
    <property type="entry name" value="Beta-barrel_TonB"/>
</dbReference>
<evidence type="ECO:0000256" key="5">
    <source>
        <dbReference type="ARBA" id="ARBA00022692"/>
    </source>
</evidence>
<dbReference type="PANTHER" id="PTHR32552">
    <property type="entry name" value="FERRICHROME IRON RECEPTOR-RELATED"/>
    <property type="match status" value="1"/>
</dbReference>
<comment type="subcellular location">
    <subcellularLocation>
        <location evidence="1 11">Cell outer membrane</location>
        <topology evidence="1 11">Multi-pass membrane protein</topology>
    </subcellularLocation>
</comment>
<evidence type="ECO:0000256" key="11">
    <source>
        <dbReference type="PROSITE-ProRule" id="PRU01360"/>
    </source>
</evidence>
<feature type="domain" description="TonB-dependent receptor-like beta-barrel" evidence="13">
    <location>
        <begin position="483"/>
        <end position="917"/>
    </location>
</feature>
<keyword evidence="6" id="KW-0408">Iron</keyword>
<dbReference type="Gene3D" id="2.40.170.20">
    <property type="entry name" value="TonB-dependent receptor, beta-barrel domain"/>
    <property type="match status" value="1"/>
</dbReference>
<evidence type="ECO:0000313" key="16">
    <source>
        <dbReference type="Proteomes" id="UP000245489"/>
    </source>
</evidence>
<evidence type="ECO:0000256" key="3">
    <source>
        <dbReference type="ARBA" id="ARBA00022452"/>
    </source>
</evidence>
<reference evidence="15 16" key="1">
    <citation type="submission" date="2018-05" db="EMBL/GenBank/DDBJ databases">
        <title>Genomic Encyclopedia of Archaeal and Bacterial Type Strains, Phase II (KMG-II): from individual species to whole genera.</title>
        <authorList>
            <person name="Goeker M."/>
        </authorList>
    </citation>
    <scope>NUCLEOTIDE SEQUENCE [LARGE SCALE GENOMIC DNA]</scope>
    <source>
        <strain evidence="15 16">DSM 22214</strain>
    </source>
</reference>
<proteinExistence type="inferred from homology"/>
<dbReference type="Pfam" id="PF13715">
    <property type="entry name" value="CarbopepD_reg_2"/>
    <property type="match status" value="1"/>
</dbReference>
<dbReference type="SUPFAM" id="SSF49464">
    <property type="entry name" value="Carboxypeptidase regulatory domain-like"/>
    <property type="match status" value="1"/>
</dbReference>
<accession>A0A316ED71</accession>
<dbReference type="InterPro" id="IPR023996">
    <property type="entry name" value="TonB-dep_OMP_SusC/RagA"/>
</dbReference>
<keyword evidence="10 11" id="KW-0998">Cell outer membrane</keyword>
<evidence type="ECO:0000256" key="7">
    <source>
        <dbReference type="ARBA" id="ARBA00023065"/>
    </source>
</evidence>
<dbReference type="AlphaFoldDB" id="A0A316ED71"/>
<organism evidence="15 16">
    <name type="scientific">Arcicella aurantiaca</name>
    <dbReference type="NCBI Taxonomy" id="591202"/>
    <lineage>
        <taxon>Bacteria</taxon>
        <taxon>Pseudomonadati</taxon>
        <taxon>Bacteroidota</taxon>
        <taxon>Cytophagia</taxon>
        <taxon>Cytophagales</taxon>
        <taxon>Flectobacillaceae</taxon>
        <taxon>Arcicella</taxon>
    </lineage>
</organism>
<comment type="caution">
    <text evidence="15">The sequence shown here is derived from an EMBL/GenBank/DDBJ whole genome shotgun (WGS) entry which is preliminary data.</text>
</comment>
<keyword evidence="2 11" id="KW-0813">Transport</keyword>
<evidence type="ECO:0000259" key="13">
    <source>
        <dbReference type="Pfam" id="PF00593"/>
    </source>
</evidence>
<keyword evidence="9 11" id="KW-0472">Membrane</keyword>
<dbReference type="GO" id="GO:0009279">
    <property type="term" value="C:cell outer membrane"/>
    <property type="evidence" value="ECO:0007669"/>
    <property type="project" value="UniProtKB-SubCell"/>
</dbReference>
<dbReference type="SUPFAM" id="SSF56935">
    <property type="entry name" value="Porins"/>
    <property type="match status" value="1"/>
</dbReference>
<dbReference type="InterPro" id="IPR037066">
    <property type="entry name" value="Plug_dom_sf"/>
</dbReference>
<keyword evidence="3 11" id="KW-1134">Transmembrane beta strand</keyword>
<keyword evidence="7" id="KW-0406">Ion transport</keyword>
<evidence type="ECO:0000256" key="8">
    <source>
        <dbReference type="ARBA" id="ARBA00023077"/>
    </source>
</evidence>
<dbReference type="EMBL" id="QGGO01000006">
    <property type="protein sequence ID" value="PWK27593.1"/>
    <property type="molecule type" value="Genomic_DNA"/>
</dbReference>
<keyword evidence="8 12" id="KW-0798">TonB box</keyword>